<protein>
    <submittedName>
        <fullName evidence="1">Uncharacterized protein</fullName>
    </submittedName>
</protein>
<reference evidence="2" key="1">
    <citation type="submission" date="2017-02" db="EMBL/GenBank/DDBJ databases">
        <authorList>
            <person name="Varghese N."/>
            <person name="Submissions S."/>
        </authorList>
    </citation>
    <scope>NUCLEOTIDE SEQUENCE [LARGE SCALE GENOMIC DNA]</scope>
    <source>
        <strain evidence="2">ATCC BAA-34</strain>
    </source>
</reference>
<dbReference type="EMBL" id="FUWR01000001">
    <property type="protein sequence ID" value="SJZ35847.1"/>
    <property type="molecule type" value="Genomic_DNA"/>
</dbReference>
<keyword evidence="2" id="KW-1185">Reference proteome</keyword>
<dbReference type="STRING" id="115783.SAMN02745119_00225"/>
<gene>
    <name evidence="1" type="ORF">SAMN02745119_00225</name>
</gene>
<accession>A0A1T4K0L4</accession>
<evidence type="ECO:0000313" key="1">
    <source>
        <dbReference type="EMBL" id="SJZ35847.1"/>
    </source>
</evidence>
<dbReference type="RefSeq" id="WP_078788536.1">
    <property type="nucleotide sequence ID" value="NZ_FUWR01000001.1"/>
</dbReference>
<proteinExistence type="predicted"/>
<dbReference type="Proteomes" id="UP000190102">
    <property type="component" value="Unassembled WGS sequence"/>
</dbReference>
<evidence type="ECO:0000313" key="2">
    <source>
        <dbReference type="Proteomes" id="UP000190102"/>
    </source>
</evidence>
<sequence length="105" mass="11422">MSLQDQIPQALQNIAARFTAEHEARLLQLAGDAASISKPEPIHFGTLILPSINQLSQLADSIDAANQYAAGHGDETLCQMLKQIQCQMDGLYPRLIEPETPAPEV</sequence>
<dbReference type="AlphaFoldDB" id="A0A1T4K0L4"/>
<name>A0A1T4K0L4_9BACT</name>
<organism evidence="1 2">
    <name type="scientific">Trichlorobacter thiogenes</name>
    <dbReference type="NCBI Taxonomy" id="115783"/>
    <lineage>
        <taxon>Bacteria</taxon>
        <taxon>Pseudomonadati</taxon>
        <taxon>Thermodesulfobacteriota</taxon>
        <taxon>Desulfuromonadia</taxon>
        <taxon>Geobacterales</taxon>
        <taxon>Geobacteraceae</taxon>
        <taxon>Trichlorobacter</taxon>
    </lineage>
</organism>